<dbReference type="Pfam" id="PF00162">
    <property type="entry name" value="PGK"/>
    <property type="match status" value="1"/>
</dbReference>
<evidence type="ECO:0000256" key="8">
    <source>
        <dbReference type="ARBA" id="ARBA00022842"/>
    </source>
</evidence>
<keyword evidence="12" id="KW-1185">Reference proteome</keyword>
<dbReference type="InterPro" id="IPR015824">
    <property type="entry name" value="Phosphoglycerate_kinase_N"/>
</dbReference>
<keyword evidence="7" id="KW-0067">ATP-binding</keyword>
<gene>
    <name evidence="11" type="ORF">POM88_010026</name>
</gene>
<sequence length="390" mass="43293">MTHLLHLHHGSFTHSNAICHNLPNYSIILPHQQSLLQRGKHASSQRCQASSTKRVDYVELHSSPDKVKIQGEANLNVLPCVQSLRDFPEDLSAKIVMVRIEVDVLLRAKQDQNTPLSSCTLSTIKHLYTSDAKIILVGNWSVTFDSEIPAVEFVAEYLSSLLQFKVVPVKLVPDSMQPHMEHKKESVLLLDNLSLFKEERANCSRFSKYLSLGVDIFVNDAFSLCHRILASTVGVANFCCSRVAGFHFEEDLCKLKEAFSCSKKPYVAIIGGGNLFEKAAALKSVASFCDGLVFVGNMAFQLMNALGMPVPMKLVEKRAVGEALGIIKYTKARSISILLPKDFWCRNNDFHAQMEIFPAGCIPNSWSPIDVGPHSMKEITSLLSVCKVDS</sequence>
<dbReference type="GO" id="GO:0005524">
    <property type="term" value="F:ATP binding"/>
    <property type="evidence" value="ECO:0007669"/>
    <property type="project" value="UniProtKB-KW"/>
</dbReference>
<reference evidence="11" key="1">
    <citation type="submission" date="2023-02" db="EMBL/GenBank/DDBJ databases">
        <title>Genome of toxic invasive species Heracleum sosnowskyi carries increased number of genes despite the absence of recent whole-genome duplications.</title>
        <authorList>
            <person name="Schelkunov M."/>
            <person name="Shtratnikova V."/>
            <person name="Makarenko M."/>
            <person name="Klepikova A."/>
            <person name="Omelchenko D."/>
            <person name="Novikova G."/>
            <person name="Obukhova E."/>
            <person name="Bogdanov V."/>
            <person name="Penin A."/>
            <person name="Logacheva M."/>
        </authorList>
    </citation>
    <scope>NUCLEOTIDE SEQUENCE</scope>
    <source>
        <strain evidence="11">Hsosn_3</strain>
        <tissue evidence="11">Leaf</tissue>
    </source>
</reference>
<evidence type="ECO:0000256" key="5">
    <source>
        <dbReference type="ARBA" id="ARBA00022741"/>
    </source>
</evidence>
<dbReference type="GO" id="GO:0043531">
    <property type="term" value="F:ADP binding"/>
    <property type="evidence" value="ECO:0007669"/>
    <property type="project" value="TreeGrafter"/>
</dbReference>
<dbReference type="PANTHER" id="PTHR11406:SF32">
    <property type="entry name" value="PHOSPHOGLYCERATE KINASE"/>
    <property type="match status" value="1"/>
</dbReference>
<evidence type="ECO:0000256" key="7">
    <source>
        <dbReference type="ARBA" id="ARBA00022840"/>
    </source>
</evidence>
<organism evidence="11 12">
    <name type="scientific">Heracleum sosnowskyi</name>
    <dbReference type="NCBI Taxonomy" id="360622"/>
    <lineage>
        <taxon>Eukaryota</taxon>
        <taxon>Viridiplantae</taxon>
        <taxon>Streptophyta</taxon>
        <taxon>Embryophyta</taxon>
        <taxon>Tracheophyta</taxon>
        <taxon>Spermatophyta</taxon>
        <taxon>Magnoliopsida</taxon>
        <taxon>eudicotyledons</taxon>
        <taxon>Gunneridae</taxon>
        <taxon>Pentapetalae</taxon>
        <taxon>asterids</taxon>
        <taxon>campanulids</taxon>
        <taxon>Apiales</taxon>
        <taxon>Apiaceae</taxon>
        <taxon>Apioideae</taxon>
        <taxon>apioid superclade</taxon>
        <taxon>Tordylieae</taxon>
        <taxon>Tordyliinae</taxon>
        <taxon>Heracleum</taxon>
    </lineage>
</organism>
<comment type="catalytic activity">
    <reaction evidence="9">
        <text>(2R)-3-phosphoglycerate + ATP = (2R)-3-phospho-glyceroyl phosphate + ADP</text>
        <dbReference type="Rhea" id="RHEA:14801"/>
        <dbReference type="ChEBI" id="CHEBI:30616"/>
        <dbReference type="ChEBI" id="CHEBI:57604"/>
        <dbReference type="ChEBI" id="CHEBI:58272"/>
        <dbReference type="ChEBI" id="CHEBI:456216"/>
        <dbReference type="EC" id="2.7.2.3"/>
    </reaction>
</comment>
<comment type="similarity">
    <text evidence="2 9">Belongs to the phosphoglycerate kinase family.</text>
</comment>
<dbReference type="InterPro" id="IPR001576">
    <property type="entry name" value="Phosphoglycerate_kinase"/>
</dbReference>
<protein>
    <recommendedName>
        <fullName evidence="3 9">Phosphoglycerate kinase</fullName>
        <ecNumber evidence="3 9">2.7.2.3</ecNumber>
    </recommendedName>
</protein>
<dbReference type="GO" id="GO:0006096">
    <property type="term" value="P:glycolytic process"/>
    <property type="evidence" value="ECO:0007669"/>
    <property type="project" value="InterPro"/>
</dbReference>
<dbReference type="EMBL" id="JAUIZM010000002">
    <property type="protein sequence ID" value="KAK1400163.1"/>
    <property type="molecule type" value="Genomic_DNA"/>
</dbReference>
<accession>A0AAD8JA74</accession>
<comment type="cofactor">
    <cofactor evidence="1">
        <name>Mg(2+)</name>
        <dbReference type="ChEBI" id="CHEBI:18420"/>
    </cofactor>
</comment>
<dbReference type="GO" id="GO:0006094">
    <property type="term" value="P:gluconeogenesis"/>
    <property type="evidence" value="ECO:0007669"/>
    <property type="project" value="TreeGrafter"/>
</dbReference>
<evidence type="ECO:0000256" key="2">
    <source>
        <dbReference type="ARBA" id="ARBA00008982"/>
    </source>
</evidence>
<name>A0AAD8JA74_9APIA</name>
<dbReference type="InterPro" id="IPR036043">
    <property type="entry name" value="Phosphoglycerate_kinase_sf"/>
</dbReference>
<dbReference type="Proteomes" id="UP001237642">
    <property type="component" value="Unassembled WGS sequence"/>
</dbReference>
<dbReference type="PRINTS" id="PR00477">
    <property type="entry name" value="PHGLYCKINASE"/>
</dbReference>
<dbReference type="SUPFAM" id="SSF53748">
    <property type="entry name" value="Phosphoglycerate kinase"/>
    <property type="match status" value="1"/>
</dbReference>
<dbReference type="EC" id="2.7.2.3" evidence="3 9"/>
<evidence type="ECO:0000256" key="9">
    <source>
        <dbReference type="RuleBase" id="RU000532"/>
    </source>
</evidence>
<evidence type="ECO:0000313" key="12">
    <source>
        <dbReference type="Proteomes" id="UP001237642"/>
    </source>
</evidence>
<keyword evidence="6 9" id="KW-0418">Kinase</keyword>
<evidence type="ECO:0000256" key="10">
    <source>
        <dbReference type="RuleBase" id="RU000696"/>
    </source>
</evidence>
<evidence type="ECO:0000256" key="3">
    <source>
        <dbReference type="ARBA" id="ARBA00013061"/>
    </source>
</evidence>
<dbReference type="GO" id="GO:0004618">
    <property type="term" value="F:phosphoglycerate kinase activity"/>
    <property type="evidence" value="ECO:0007669"/>
    <property type="project" value="UniProtKB-EC"/>
</dbReference>
<evidence type="ECO:0000313" key="11">
    <source>
        <dbReference type="EMBL" id="KAK1400163.1"/>
    </source>
</evidence>
<evidence type="ECO:0000256" key="4">
    <source>
        <dbReference type="ARBA" id="ARBA00022679"/>
    </source>
</evidence>
<comment type="subunit">
    <text evidence="10">Monomer.</text>
</comment>
<dbReference type="AlphaFoldDB" id="A0AAD8JA74"/>
<dbReference type="PANTHER" id="PTHR11406">
    <property type="entry name" value="PHOSPHOGLYCERATE KINASE"/>
    <property type="match status" value="1"/>
</dbReference>
<keyword evidence="5" id="KW-0547">Nucleotide-binding</keyword>
<reference evidence="11" key="2">
    <citation type="submission" date="2023-05" db="EMBL/GenBank/DDBJ databases">
        <authorList>
            <person name="Schelkunov M.I."/>
        </authorList>
    </citation>
    <scope>NUCLEOTIDE SEQUENCE</scope>
    <source>
        <strain evidence="11">Hsosn_3</strain>
        <tissue evidence="11">Leaf</tissue>
    </source>
</reference>
<evidence type="ECO:0000256" key="1">
    <source>
        <dbReference type="ARBA" id="ARBA00001946"/>
    </source>
</evidence>
<comment type="caution">
    <text evidence="11">The sequence shown here is derived from an EMBL/GenBank/DDBJ whole genome shotgun (WGS) entry which is preliminary data.</text>
</comment>
<proteinExistence type="inferred from homology"/>
<keyword evidence="4 9" id="KW-0808">Transferase</keyword>
<dbReference type="GO" id="GO:0005829">
    <property type="term" value="C:cytosol"/>
    <property type="evidence" value="ECO:0007669"/>
    <property type="project" value="TreeGrafter"/>
</dbReference>
<dbReference type="Gene3D" id="3.40.50.1260">
    <property type="entry name" value="Phosphoglycerate kinase, N-terminal domain"/>
    <property type="match status" value="2"/>
</dbReference>
<keyword evidence="8" id="KW-0460">Magnesium</keyword>
<evidence type="ECO:0000256" key="6">
    <source>
        <dbReference type="ARBA" id="ARBA00022777"/>
    </source>
</evidence>